<dbReference type="GO" id="GO:0044027">
    <property type="term" value="P:negative regulation of gene expression via chromosomal CpG island methylation"/>
    <property type="evidence" value="ECO:0007669"/>
    <property type="project" value="TreeGrafter"/>
</dbReference>
<dbReference type="Gene3D" id="3.40.50.150">
    <property type="entry name" value="Vaccinia Virus protein VP39"/>
    <property type="match status" value="1"/>
</dbReference>
<organism evidence="7 8">
    <name type="scientific">Corynebacterium glucuronolyticum</name>
    <dbReference type="NCBI Taxonomy" id="39791"/>
    <lineage>
        <taxon>Bacteria</taxon>
        <taxon>Bacillati</taxon>
        <taxon>Actinomycetota</taxon>
        <taxon>Actinomycetes</taxon>
        <taxon>Mycobacteriales</taxon>
        <taxon>Corynebacteriaceae</taxon>
        <taxon>Corynebacterium</taxon>
    </lineage>
</organism>
<dbReference type="GO" id="GO:0009307">
    <property type="term" value="P:DNA restriction-modification system"/>
    <property type="evidence" value="ECO:0007669"/>
    <property type="project" value="UniProtKB-KW"/>
</dbReference>
<proteinExistence type="inferred from homology"/>
<dbReference type="InterPro" id="IPR029063">
    <property type="entry name" value="SAM-dependent_MTases_sf"/>
</dbReference>
<keyword evidence="4 6" id="KW-0949">S-adenosyl-L-methionine</keyword>
<dbReference type="REBASE" id="469408">
    <property type="entry name" value="M.Cgl1191ORF11850P"/>
</dbReference>
<evidence type="ECO:0000256" key="5">
    <source>
        <dbReference type="ARBA" id="ARBA00022747"/>
    </source>
</evidence>
<dbReference type="EC" id="2.1.1.37" evidence="1"/>
<dbReference type="GO" id="GO:0003677">
    <property type="term" value="F:DNA binding"/>
    <property type="evidence" value="ECO:0007669"/>
    <property type="project" value="TreeGrafter"/>
</dbReference>
<evidence type="ECO:0000256" key="2">
    <source>
        <dbReference type="ARBA" id="ARBA00022603"/>
    </source>
</evidence>
<dbReference type="PANTHER" id="PTHR10629">
    <property type="entry name" value="CYTOSINE-SPECIFIC METHYLTRANSFERASE"/>
    <property type="match status" value="1"/>
</dbReference>
<dbReference type="EMBL" id="CP069534">
    <property type="protein sequence ID" value="QRP70427.1"/>
    <property type="molecule type" value="Genomic_DNA"/>
</dbReference>
<dbReference type="Proteomes" id="UP000617681">
    <property type="component" value="Chromosome"/>
</dbReference>
<dbReference type="PROSITE" id="PS00094">
    <property type="entry name" value="C5_MTASE_1"/>
    <property type="match status" value="1"/>
</dbReference>
<dbReference type="PROSITE" id="PS00095">
    <property type="entry name" value="C5_MTASE_2"/>
    <property type="match status" value="1"/>
</dbReference>
<evidence type="ECO:0000256" key="4">
    <source>
        <dbReference type="ARBA" id="ARBA00022691"/>
    </source>
</evidence>
<dbReference type="PRINTS" id="PR00105">
    <property type="entry name" value="C5METTRFRASE"/>
</dbReference>
<evidence type="ECO:0000313" key="7">
    <source>
        <dbReference type="EMBL" id="QRP70427.1"/>
    </source>
</evidence>
<dbReference type="AlphaFoldDB" id="A0AAX1L7N8"/>
<evidence type="ECO:0000256" key="1">
    <source>
        <dbReference type="ARBA" id="ARBA00011975"/>
    </source>
</evidence>
<name>A0AAX1L7N8_9CORY</name>
<keyword evidence="2 6" id="KW-0489">Methyltransferase</keyword>
<dbReference type="Gene3D" id="3.90.120.10">
    <property type="entry name" value="DNA Methylase, subunit A, domain 2"/>
    <property type="match status" value="1"/>
</dbReference>
<feature type="active site" evidence="6">
    <location>
        <position position="82"/>
    </location>
</feature>
<dbReference type="PANTHER" id="PTHR10629:SF52">
    <property type="entry name" value="DNA (CYTOSINE-5)-METHYLTRANSFERASE 1"/>
    <property type="match status" value="1"/>
</dbReference>
<dbReference type="GO" id="GO:0003886">
    <property type="term" value="F:DNA (cytosine-5-)-methyltransferase activity"/>
    <property type="evidence" value="ECO:0007669"/>
    <property type="project" value="UniProtKB-EC"/>
</dbReference>
<reference evidence="7" key="1">
    <citation type="submission" date="2021-02" db="EMBL/GenBank/DDBJ databases">
        <title>FDA dAtabase for Regulatory Grade micrObial Sequences (FDA-ARGOS): Supporting development and validation of Infectious Disease Dx tests.</title>
        <authorList>
            <person name="Sproer C."/>
            <person name="Gronow S."/>
            <person name="Severitt S."/>
            <person name="Schroder I."/>
            <person name="Tallon L."/>
            <person name="Sadzewicz L."/>
            <person name="Zhao X."/>
            <person name="Boylan J."/>
            <person name="Ott S."/>
            <person name="Bowen H."/>
            <person name="Vavikolanu K."/>
            <person name="Mehta A."/>
            <person name="Aluvathingal J."/>
            <person name="Nadendla S."/>
            <person name="Lowell S."/>
            <person name="Myers T."/>
            <person name="Yan Y."/>
            <person name="Sichtig H."/>
        </authorList>
    </citation>
    <scope>NUCLEOTIDE SEQUENCE</scope>
    <source>
        <strain evidence="7">FDAARGOS_1191</strain>
    </source>
</reference>
<evidence type="ECO:0000313" key="8">
    <source>
        <dbReference type="Proteomes" id="UP000617681"/>
    </source>
</evidence>
<keyword evidence="3 6" id="KW-0808">Transferase</keyword>
<keyword evidence="5" id="KW-0680">Restriction system</keyword>
<dbReference type="PROSITE" id="PS51679">
    <property type="entry name" value="SAM_MT_C5"/>
    <property type="match status" value="1"/>
</dbReference>
<dbReference type="InterPro" id="IPR031303">
    <property type="entry name" value="C5_meth_CS"/>
</dbReference>
<comment type="similarity">
    <text evidence="6">Belongs to the class I-like SAM-binding methyltransferase superfamily. C5-methyltransferase family.</text>
</comment>
<evidence type="ECO:0000256" key="3">
    <source>
        <dbReference type="ARBA" id="ARBA00022679"/>
    </source>
</evidence>
<evidence type="ECO:0000256" key="6">
    <source>
        <dbReference type="PROSITE-ProRule" id="PRU01016"/>
    </source>
</evidence>
<dbReference type="InterPro" id="IPR001525">
    <property type="entry name" value="C5_MeTfrase"/>
</dbReference>
<dbReference type="Pfam" id="PF00145">
    <property type="entry name" value="DNA_methylase"/>
    <property type="match status" value="2"/>
</dbReference>
<dbReference type="GO" id="GO:0032259">
    <property type="term" value="P:methylation"/>
    <property type="evidence" value="ECO:0007669"/>
    <property type="project" value="UniProtKB-KW"/>
</dbReference>
<sequence>MSIRAIELFAGGGGLLLGTSSVGVNHLAAVEWDKWACDTLRENANNGHRLVAGLPVIEDDVRNLHWDSFPTDVDLVTGGPPCQPFSLGGKSRANADKRDMFPAAAMALRELAPKAFIFENVKGLTRTSFHEYYSYILLRLSHPDVIARPGERWEEHLARLQQVHTTPSDGLQYNVVDTVVDAADYGVPQHRHRVFIVGFRSDINAGWNFPQPTHSGAALVKQQMSGEYFERHRVSQKQRIIAARSNRGDDSLLPWRTVRDALYHMPDPLPGGTPGWLDHTFQPGAKVYPGHTGSPIDEPSKALKAGDHGVPGGENMIRFPDGSVRYFSIREAARIQTFPDDYALHGSWGEAMRQLGNAVPVDLAATVVGSVVEHLSKPSQRKLKAVQ</sequence>
<protein>
    <recommendedName>
        <fullName evidence="1">DNA (cytosine-5-)-methyltransferase</fullName>
        <ecNumber evidence="1">2.1.1.37</ecNumber>
    </recommendedName>
</protein>
<dbReference type="SUPFAM" id="SSF53335">
    <property type="entry name" value="S-adenosyl-L-methionine-dependent methyltransferases"/>
    <property type="match status" value="1"/>
</dbReference>
<dbReference type="RefSeq" id="WP_005393341.1">
    <property type="nucleotide sequence ID" value="NZ_CP069534.1"/>
</dbReference>
<dbReference type="InterPro" id="IPR050390">
    <property type="entry name" value="C5-Methyltransferase"/>
</dbReference>
<accession>A0AAX1L7N8</accession>
<gene>
    <name evidence="7" type="ORF">I6J21_11850</name>
</gene>
<dbReference type="InterPro" id="IPR018117">
    <property type="entry name" value="C5_DNA_meth_AS"/>
</dbReference>